<gene>
    <name evidence="3" type="primary">imm</name>
    <name evidence="3" type="ORF">IEC33019_2603</name>
</gene>
<dbReference type="AlphaFoldDB" id="A0A1B2F774"/>
<evidence type="ECO:0000256" key="2">
    <source>
        <dbReference type="ARBA" id="ARBA00023025"/>
    </source>
</evidence>
<evidence type="ECO:0000256" key="1">
    <source>
        <dbReference type="ARBA" id="ARBA00009346"/>
    </source>
</evidence>
<keyword evidence="2" id="KW-0079">Bacteriocin immunity</keyword>
<dbReference type="Gene3D" id="1.10.1200.20">
    <property type="entry name" value="Colicin E immunity protein"/>
    <property type="match status" value="1"/>
</dbReference>
<reference evidence="3" key="1">
    <citation type="submission" date="2016-07" db="EMBL/GenBank/DDBJ databases">
        <title>New class B carbapenemase carried by novel plasmid in Pseudomonas putida enviromental strain in eastern Amazonia.</title>
        <authorList>
            <person name="Souza C.O."/>
            <person name="Lima K.V."/>
            <person name="Brasiliense D.M."/>
            <person name="Perez-Chaparro P.J."/>
            <person name="Mamizuka E.M."/>
            <person name="Lima M.O."/>
            <person name="Lima L.N."/>
            <person name="McCulloch J.A."/>
        </authorList>
    </citation>
    <scope>NUCLEOTIDE SEQUENCE [LARGE SCALE GENOMIC DNA]</scope>
    <source>
        <strain evidence="3">IEC33019</strain>
    </source>
</reference>
<dbReference type="GeneID" id="93545827"/>
<organism evidence="3">
    <name type="scientific">Pseudomonas putida</name>
    <name type="common">Arthrobacter siderocapsulatus</name>
    <dbReference type="NCBI Taxonomy" id="303"/>
    <lineage>
        <taxon>Bacteria</taxon>
        <taxon>Pseudomonadati</taxon>
        <taxon>Pseudomonadota</taxon>
        <taxon>Gammaproteobacteria</taxon>
        <taxon>Pseudomonadales</taxon>
        <taxon>Pseudomonadaceae</taxon>
        <taxon>Pseudomonas</taxon>
    </lineage>
</organism>
<name>A0A1B2F774_PSEPU</name>
<comment type="similarity">
    <text evidence="1">Belongs to the colicins ColE2/ColE8/ColE9 and pyocins S1/S2 family.</text>
</comment>
<dbReference type="GO" id="GO:0015643">
    <property type="term" value="F:toxic substance binding"/>
    <property type="evidence" value="ECO:0007669"/>
    <property type="project" value="InterPro"/>
</dbReference>
<dbReference type="EMBL" id="CP016634">
    <property type="protein sequence ID" value="ANY88149.1"/>
    <property type="molecule type" value="Genomic_DNA"/>
</dbReference>
<dbReference type="CDD" id="cd16363">
    <property type="entry name" value="Col_Im_like"/>
    <property type="match status" value="1"/>
</dbReference>
<dbReference type="GO" id="GO:0030153">
    <property type="term" value="P:bacteriocin immunity"/>
    <property type="evidence" value="ECO:0007669"/>
    <property type="project" value="UniProtKB-KW"/>
</dbReference>
<sequence>MKEKSKISDYTESEFLDFLKLIFETNGSSPDEILDPLLDHFENITEHPLGTDLIFWPETAELGKPEQIVRIVKEWRLANGKDGFRAS</sequence>
<evidence type="ECO:0000313" key="3">
    <source>
        <dbReference type="EMBL" id="ANY88149.1"/>
    </source>
</evidence>
<dbReference type="Pfam" id="PF01320">
    <property type="entry name" value="Colicin_Pyocin"/>
    <property type="match status" value="1"/>
</dbReference>
<protein>
    <submittedName>
        <fullName evidence="3">Colicin-E7 immunity protein</fullName>
    </submittedName>
</protein>
<dbReference type="InterPro" id="IPR035900">
    <property type="entry name" value="Colicin_E_sf"/>
</dbReference>
<proteinExistence type="inferred from homology"/>
<dbReference type="InterPro" id="IPR000290">
    <property type="entry name" value="Colicin_pyocin"/>
</dbReference>
<accession>A0A1B2F774</accession>
<dbReference type="RefSeq" id="WP_043207449.1">
    <property type="nucleotide sequence ID" value="NZ_CP016634.1"/>
</dbReference>
<dbReference type="SUPFAM" id="SSF47345">
    <property type="entry name" value="Colicin E immunity proteins"/>
    <property type="match status" value="1"/>
</dbReference>
<dbReference type="PRINTS" id="PR01299">
    <property type="entry name" value="PYOCIN"/>
</dbReference>